<keyword evidence="4 8" id="KW-1133">Transmembrane helix</keyword>
<feature type="repeat" description="ANK" evidence="7">
    <location>
        <begin position="107"/>
        <end position="133"/>
    </location>
</feature>
<dbReference type="PROSITE" id="PS50088">
    <property type="entry name" value="ANK_REPEAT"/>
    <property type="match status" value="3"/>
</dbReference>
<dbReference type="PANTHER" id="PTHR24186">
    <property type="entry name" value="PROTEIN PHOSPHATASE 1 REGULATORY SUBUNIT"/>
    <property type="match status" value="1"/>
</dbReference>
<evidence type="ECO:0000259" key="9">
    <source>
        <dbReference type="Pfam" id="PF13962"/>
    </source>
</evidence>
<feature type="transmembrane region" description="Helical" evidence="8">
    <location>
        <begin position="365"/>
        <end position="385"/>
    </location>
</feature>
<dbReference type="AlphaFoldDB" id="A0AAD4P547"/>
<dbReference type="EMBL" id="SDAM02000167">
    <property type="protein sequence ID" value="KAH6826285.1"/>
    <property type="molecule type" value="Genomic_DNA"/>
</dbReference>
<feature type="repeat" description="ANK" evidence="7">
    <location>
        <begin position="175"/>
        <end position="199"/>
    </location>
</feature>
<dbReference type="SUPFAM" id="SSF48403">
    <property type="entry name" value="Ankyrin repeat"/>
    <property type="match status" value="1"/>
</dbReference>
<accession>A0AAD4P547</accession>
<evidence type="ECO:0000256" key="8">
    <source>
        <dbReference type="SAM" id="Phobius"/>
    </source>
</evidence>
<keyword evidence="5 7" id="KW-0040">ANK repeat</keyword>
<reference evidence="10 11" key="1">
    <citation type="journal article" date="2021" name="Nat. Commun.">
        <title>Incipient diploidization of the medicinal plant Perilla within 10,000 years.</title>
        <authorList>
            <person name="Zhang Y."/>
            <person name="Shen Q."/>
            <person name="Leng L."/>
            <person name="Zhang D."/>
            <person name="Chen S."/>
            <person name="Shi Y."/>
            <person name="Ning Z."/>
            <person name="Chen S."/>
        </authorList>
    </citation>
    <scope>NUCLEOTIDE SEQUENCE [LARGE SCALE GENOMIC DNA]</scope>
    <source>
        <strain evidence="11">cv. PC099</strain>
    </source>
</reference>
<dbReference type="GO" id="GO:0005886">
    <property type="term" value="C:plasma membrane"/>
    <property type="evidence" value="ECO:0007669"/>
    <property type="project" value="TreeGrafter"/>
</dbReference>
<dbReference type="Gene3D" id="1.25.40.20">
    <property type="entry name" value="Ankyrin repeat-containing domain"/>
    <property type="match status" value="2"/>
</dbReference>
<dbReference type="SMART" id="SM00248">
    <property type="entry name" value="ANK"/>
    <property type="match status" value="5"/>
</dbReference>
<name>A0AAD4P547_PERFH</name>
<keyword evidence="2 8" id="KW-0812">Transmembrane</keyword>
<evidence type="ECO:0000256" key="2">
    <source>
        <dbReference type="ARBA" id="ARBA00022692"/>
    </source>
</evidence>
<evidence type="ECO:0000256" key="4">
    <source>
        <dbReference type="ARBA" id="ARBA00022989"/>
    </source>
</evidence>
<feature type="domain" description="PGG" evidence="9">
    <location>
        <begin position="272"/>
        <end position="388"/>
    </location>
</feature>
<comment type="caution">
    <text evidence="10">The sequence shown here is derived from an EMBL/GenBank/DDBJ whole genome shotgun (WGS) entry which is preliminary data.</text>
</comment>
<keyword evidence="11" id="KW-1185">Reference proteome</keyword>
<dbReference type="InterPro" id="IPR036770">
    <property type="entry name" value="Ankyrin_rpt-contain_sf"/>
</dbReference>
<evidence type="ECO:0000313" key="11">
    <source>
        <dbReference type="Proteomes" id="UP001190926"/>
    </source>
</evidence>
<evidence type="ECO:0000256" key="5">
    <source>
        <dbReference type="ARBA" id="ARBA00023043"/>
    </source>
</evidence>
<dbReference type="Pfam" id="PF13962">
    <property type="entry name" value="PGG"/>
    <property type="match status" value="1"/>
</dbReference>
<dbReference type="InterPro" id="IPR026961">
    <property type="entry name" value="PGG_dom"/>
</dbReference>
<keyword evidence="3" id="KW-0677">Repeat</keyword>
<evidence type="ECO:0000256" key="3">
    <source>
        <dbReference type="ARBA" id="ARBA00022737"/>
    </source>
</evidence>
<feature type="transmembrane region" description="Helical" evidence="8">
    <location>
        <begin position="405"/>
        <end position="431"/>
    </location>
</feature>
<dbReference type="PANTHER" id="PTHR24186:SF37">
    <property type="entry name" value="PGG DOMAIN-CONTAINING PROTEIN"/>
    <property type="match status" value="1"/>
</dbReference>
<dbReference type="Pfam" id="PF12796">
    <property type="entry name" value="Ank_2"/>
    <property type="match status" value="2"/>
</dbReference>
<proteinExistence type="predicted"/>
<protein>
    <recommendedName>
        <fullName evidence="9">PGG domain-containing protein</fullName>
    </recommendedName>
</protein>
<evidence type="ECO:0000256" key="6">
    <source>
        <dbReference type="ARBA" id="ARBA00023136"/>
    </source>
</evidence>
<comment type="subcellular location">
    <subcellularLocation>
        <location evidence="1">Membrane</location>
        <topology evidence="1">Multi-pass membrane protein</topology>
    </subcellularLocation>
</comment>
<feature type="transmembrane region" description="Helical" evidence="8">
    <location>
        <begin position="278"/>
        <end position="296"/>
    </location>
</feature>
<keyword evidence="6 8" id="KW-0472">Membrane</keyword>
<dbReference type="Proteomes" id="UP001190926">
    <property type="component" value="Unassembled WGS sequence"/>
</dbReference>
<dbReference type="Pfam" id="PF00023">
    <property type="entry name" value="Ank"/>
    <property type="match status" value="1"/>
</dbReference>
<sequence length="463" mass="51601">MEAPQNMLFEAAARGCVISLQQLLIDDPLILDRVIINHYSETPLHVAAMLGHIDFVNEIIHIKPQLTNELNSQLSSPLHLASAKGHVDVVRALLSVDSRTCLNRDRNELTPLHLAAIKGRDEVMKLLIQAQPDAARLKLSGDETILHLCVKHCQLEALKLLLISVPEFLNSKDADGNTVLHLAVGDKQVETIKFLVSVGGVEVNVVNHEGMTAVDVLIRSRRDVRDSEIEESLKQARGFVSNMETNKNRPLLNRRNQNDNSWDGLMKQHGAWLEQKKSALMIVAILIATMAFQVGVNPPSGVWQDNSVKISRDVFSHAGLSVMASNFPTSYFLFYIFNAIPFVASLSIILLLISGLPLRRRFFMWILMVITWIAITAIALCYAIAVSVVTPDDYDYGESEIPITLLIIIVTYGWIILMALLLIAHTIRMIVKFVKKLKKRKLERKSFAAAASQRNNGNSITAV</sequence>
<evidence type="ECO:0000256" key="7">
    <source>
        <dbReference type="PROSITE-ProRule" id="PRU00023"/>
    </source>
</evidence>
<gene>
    <name evidence="10" type="ORF">C2S53_012246</name>
</gene>
<feature type="transmembrane region" description="Helical" evidence="8">
    <location>
        <begin position="332"/>
        <end position="353"/>
    </location>
</feature>
<organism evidence="10 11">
    <name type="scientific">Perilla frutescens var. hirtella</name>
    <name type="common">Perilla citriodora</name>
    <name type="synonym">Perilla setoyensis</name>
    <dbReference type="NCBI Taxonomy" id="608512"/>
    <lineage>
        <taxon>Eukaryota</taxon>
        <taxon>Viridiplantae</taxon>
        <taxon>Streptophyta</taxon>
        <taxon>Embryophyta</taxon>
        <taxon>Tracheophyta</taxon>
        <taxon>Spermatophyta</taxon>
        <taxon>Magnoliopsida</taxon>
        <taxon>eudicotyledons</taxon>
        <taxon>Gunneridae</taxon>
        <taxon>Pentapetalae</taxon>
        <taxon>asterids</taxon>
        <taxon>lamiids</taxon>
        <taxon>Lamiales</taxon>
        <taxon>Lamiaceae</taxon>
        <taxon>Nepetoideae</taxon>
        <taxon>Elsholtzieae</taxon>
        <taxon>Perilla</taxon>
    </lineage>
</organism>
<dbReference type="PROSITE" id="PS50297">
    <property type="entry name" value="ANK_REP_REGION"/>
    <property type="match status" value="3"/>
</dbReference>
<evidence type="ECO:0000256" key="1">
    <source>
        <dbReference type="ARBA" id="ARBA00004141"/>
    </source>
</evidence>
<evidence type="ECO:0000313" key="10">
    <source>
        <dbReference type="EMBL" id="KAH6826285.1"/>
    </source>
</evidence>
<dbReference type="InterPro" id="IPR002110">
    <property type="entry name" value="Ankyrin_rpt"/>
</dbReference>
<feature type="repeat" description="ANK" evidence="7">
    <location>
        <begin position="73"/>
        <end position="95"/>
    </location>
</feature>